<feature type="domain" description="Integrase catalytic" evidence="10">
    <location>
        <begin position="547"/>
        <end position="695"/>
    </location>
</feature>
<evidence type="ECO:0000256" key="1">
    <source>
        <dbReference type="ARBA" id="ARBA00012493"/>
    </source>
</evidence>
<dbReference type="Pfam" id="PF17917">
    <property type="entry name" value="RT_RNaseH"/>
    <property type="match status" value="1"/>
</dbReference>
<dbReference type="EnsemblMetazoa" id="AALFPA23_007708.R10319">
    <property type="protein sequence ID" value="AALFPA23_007708.P10319"/>
    <property type="gene ID" value="AALFPA23_007708"/>
</dbReference>
<dbReference type="RefSeq" id="XP_062716180.1">
    <property type="nucleotide sequence ID" value="XM_062860196.1"/>
</dbReference>
<dbReference type="Gene3D" id="3.30.420.10">
    <property type="entry name" value="Ribonuclease H-like superfamily/Ribonuclease H"/>
    <property type="match status" value="1"/>
</dbReference>
<dbReference type="SUPFAM" id="SSF56672">
    <property type="entry name" value="DNA/RNA polymerases"/>
    <property type="match status" value="1"/>
</dbReference>
<dbReference type="PROSITE" id="PS50994">
    <property type="entry name" value="INTEGRASE"/>
    <property type="match status" value="1"/>
</dbReference>
<dbReference type="Gene3D" id="3.30.70.270">
    <property type="match status" value="2"/>
</dbReference>
<keyword evidence="12" id="KW-1185">Reference proteome</keyword>
<name>A0ABM1YBX3_AEDAL</name>
<evidence type="ECO:0000256" key="7">
    <source>
        <dbReference type="ARBA" id="ARBA00022918"/>
    </source>
</evidence>
<dbReference type="CDD" id="cd01647">
    <property type="entry name" value="RT_LTR"/>
    <property type="match status" value="1"/>
</dbReference>
<feature type="region of interest" description="Disordered" evidence="8">
    <location>
        <begin position="877"/>
        <end position="918"/>
    </location>
</feature>
<evidence type="ECO:0000256" key="5">
    <source>
        <dbReference type="ARBA" id="ARBA00022759"/>
    </source>
</evidence>
<keyword evidence="6" id="KW-0378">Hydrolase</keyword>
<evidence type="ECO:0000259" key="10">
    <source>
        <dbReference type="PROSITE" id="PS50994"/>
    </source>
</evidence>
<reference evidence="11" key="2">
    <citation type="submission" date="2025-05" db="UniProtKB">
        <authorList>
            <consortium name="EnsemblMetazoa"/>
        </authorList>
    </citation>
    <scope>IDENTIFICATION</scope>
    <source>
        <strain evidence="11">Foshan</strain>
    </source>
</reference>
<evidence type="ECO:0000256" key="4">
    <source>
        <dbReference type="ARBA" id="ARBA00022722"/>
    </source>
</evidence>
<evidence type="ECO:0000313" key="12">
    <source>
        <dbReference type="Proteomes" id="UP000069940"/>
    </source>
</evidence>
<protein>
    <recommendedName>
        <fullName evidence="1">RNA-directed DNA polymerase</fullName>
        <ecNumber evidence="1">2.7.7.49</ecNumber>
    </recommendedName>
</protein>
<accession>A0ABM1YBX3</accession>
<reference evidence="12" key="1">
    <citation type="journal article" date="2015" name="Proc. Natl. Acad. Sci. U.S.A.">
        <title>Genome sequence of the Asian Tiger mosquito, Aedes albopictus, reveals insights into its biology, genetics, and evolution.</title>
        <authorList>
            <person name="Chen X.G."/>
            <person name="Jiang X."/>
            <person name="Gu J."/>
            <person name="Xu M."/>
            <person name="Wu Y."/>
            <person name="Deng Y."/>
            <person name="Zhang C."/>
            <person name="Bonizzoni M."/>
            <person name="Dermauw W."/>
            <person name="Vontas J."/>
            <person name="Armbruster P."/>
            <person name="Huang X."/>
            <person name="Yang Y."/>
            <person name="Zhang H."/>
            <person name="He W."/>
            <person name="Peng H."/>
            <person name="Liu Y."/>
            <person name="Wu K."/>
            <person name="Chen J."/>
            <person name="Lirakis M."/>
            <person name="Topalis P."/>
            <person name="Van Leeuwen T."/>
            <person name="Hall A.B."/>
            <person name="Jiang X."/>
            <person name="Thorpe C."/>
            <person name="Mueller R.L."/>
            <person name="Sun C."/>
            <person name="Waterhouse R.M."/>
            <person name="Yan G."/>
            <person name="Tu Z.J."/>
            <person name="Fang X."/>
            <person name="James A.A."/>
        </authorList>
    </citation>
    <scope>NUCLEOTIDE SEQUENCE [LARGE SCALE GENOMIC DNA]</scope>
    <source>
        <strain evidence="12">Foshan</strain>
    </source>
</reference>
<dbReference type="PANTHER" id="PTHR37984:SF5">
    <property type="entry name" value="PROTEIN NYNRIN-LIKE"/>
    <property type="match status" value="1"/>
</dbReference>
<dbReference type="EC" id="2.7.7.49" evidence="1"/>
<dbReference type="Pfam" id="PF17921">
    <property type="entry name" value="Integrase_H2C2"/>
    <property type="match status" value="1"/>
</dbReference>
<feature type="compositionally biased region" description="Polar residues" evidence="8">
    <location>
        <begin position="887"/>
        <end position="903"/>
    </location>
</feature>
<keyword evidence="4" id="KW-0540">Nuclease</keyword>
<dbReference type="Gene3D" id="1.10.340.70">
    <property type="match status" value="1"/>
</dbReference>
<keyword evidence="7" id="KW-0695">RNA-directed DNA polymerase</keyword>
<proteinExistence type="predicted"/>
<evidence type="ECO:0000313" key="11">
    <source>
        <dbReference type="EnsemblMetazoa" id="AALFPA23_007708.P10319"/>
    </source>
</evidence>
<evidence type="ECO:0000256" key="6">
    <source>
        <dbReference type="ARBA" id="ARBA00022801"/>
    </source>
</evidence>
<dbReference type="PROSITE" id="PS50878">
    <property type="entry name" value="RT_POL"/>
    <property type="match status" value="1"/>
</dbReference>
<dbReference type="GeneID" id="109397009"/>
<dbReference type="Pfam" id="PF00078">
    <property type="entry name" value="RVT_1"/>
    <property type="match status" value="1"/>
</dbReference>
<dbReference type="Proteomes" id="UP000069940">
    <property type="component" value="Unassembled WGS sequence"/>
</dbReference>
<dbReference type="InterPro" id="IPR043128">
    <property type="entry name" value="Rev_trsase/Diguanyl_cyclase"/>
</dbReference>
<evidence type="ECO:0000259" key="9">
    <source>
        <dbReference type="PROSITE" id="PS50878"/>
    </source>
</evidence>
<keyword evidence="3" id="KW-0548">Nucleotidyltransferase</keyword>
<dbReference type="InterPro" id="IPR036397">
    <property type="entry name" value="RNaseH_sf"/>
</dbReference>
<dbReference type="InterPro" id="IPR041588">
    <property type="entry name" value="Integrase_H2C2"/>
</dbReference>
<evidence type="ECO:0000256" key="3">
    <source>
        <dbReference type="ARBA" id="ARBA00022695"/>
    </source>
</evidence>
<evidence type="ECO:0000256" key="8">
    <source>
        <dbReference type="SAM" id="MobiDB-lite"/>
    </source>
</evidence>
<dbReference type="SUPFAM" id="SSF53098">
    <property type="entry name" value="Ribonuclease H-like"/>
    <property type="match status" value="1"/>
</dbReference>
<dbReference type="Gene3D" id="3.10.20.370">
    <property type="match status" value="1"/>
</dbReference>
<dbReference type="Gene3D" id="3.10.10.10">
    <property type="entry name" value="HIV Type 1 Reverse Transcriptase, subunit A, domain 1"/>
    <property type="match status" value="1"/>
</dbReference>
<dbReference type="InterPro" id="IPR012337">
    <property type="entry name" value="RNaseH-like_sf"/>
</dbReference>
<keyword evidence="5" id="KW-0255">Endonuclease</keyword>
<dbReference type="InterPro" id="IPR043502">
    <property type="entry name" value="DNA/RNA_pol_sf"/>
</dbReference>
<sequence length="918" mass="105906">MEAQGIISPVDYPTDWVSNMQIVEKPNGKLRICLDPKPLNRCIKREHFLIPTQEDLFSRLSGKRVFSVLDLSNGFWQMELDKKSSDLTTFMTPFGRFRWNRVPFGLNNAPEMFQRRMVQIFGDIDGVEIYFDDLAIAGVDEADHDRILAIVLDRARQYNVKFNPNKLQFRSSEIQFMGSIIGEGKVQPLDKDVRAITEMPKPQCVADVTRLLGLLKYLAKYIPNLSRRTANLRKLTHHGAEWLWTSEHDKELDDILSSITKAPVLAIFDPTKPCTIQTDSSKDGLGCVLLQDHGPVAFASRTLSRSEQKWAQIEKELLAVVFACSRFHYFLYGRDFEVQSDHKPLEVLINKDIDEVSSRLQRMFLKLLRYPGMSIVYTAGKYMLVADCLSRAPLPETGGNDVQMEGVVHSLVKRACMSEDNLNLYLNVLKNDERYLRIVQYVEQGWPSYHKLDDLSQMLYRYRHELHYENGLLFKDHRLVIPTKLQSLICKWLHGPHLGIEKTLARARMQFFWPGMTNDITEMVKMCVTCEQFQRNNQKEPLKQDDSPEYPFQSVSTDIYEYGGRNWLVIIDAYSGFICSDSLPDKSMRNVCLLFDKFFNSYGYPTQVRCDNNPFNSMECEQYANKNNMRFTFSSPRYPQSNGLAEKAVAIAKNILKRCYELGEVDQFQYRLLEYNTTPIAGMHLTPSQMFFGRQVKTRLPVDESLLVRKSISEDVIRDKFDRKRAVQKENYDKTAKPLMPLSVGDRVIFKKCSKEWQHGTVTRDVNGRSYIIRDGFGNHFRRNRRFIKRTTNGGSELRDVPVEDHHIEYSHNHEQNQNDPFNLPPAPRHDAVDRPSSSIVRPQLTATNSNGTSETFSRALSPTMASIPNHETIIAPELSQPPSPLQDVSVQDSQVECRTSRSGRPVKTPQRYGEWLY</sequence>
<feature type="domain" description="Reverse transcriptase" evidence="9">
    <location>
        <begin position="4"/>
        <end position="181"/>
    </location>
</feature>
<feature type="compositionally biased region" description="Polar residues" evidence="8">
    <location>
        <begin position="836"/>
        <end position="858"/>
    </location>
</feature>
<dbReference type="PANTHER" id="PTHR37984">
    <property type="entry name" value="PROTEIN CBG26694"/>
    <property type="match status" value="1"/>
</dbReference>
<organism evidence="11 12">
    <name type="scientific">Aedes albopictus</name>
    <name type="common">Asian tiger mosquito</name>
    <name type="synonym">Stegomyia albopicta</name>
    <dbReference type="NCBI Taxonomy" id="7160"/>
    <lineage>
        <taxon>Eukaryota</taxon>
        <taxon>Metazoa</taxon>
        <taxon>Ecdysozoa</taxon>
        <taxon>Arthropoda</taxon>
        <taxon>Hexapoda</taxon>
        <taxon>Insecta</taxon>
        <taxon>Pterygota</taxon>
        <taxon>Neoptera</taxon>
        <taxon>Endopterygota</taxon>
        <taxon>Diptera</taxon>
        <taxon>Nematocera</taxon>
        <taxon>Culicoidea</taxon>
        <taxon>Culicidae</taxon>
        <taxon>Culicinae</taxon>
        <taxon>Aedini</taxon>
        <taxon>Aedes</taxon>
        <taxon>Stegomyia</taxon>
    </lineage>
</organism>
<dbReference type="InterPro" id="IPR001584">
    <property type="entry name" value="Integrase_cat-core"/>
</dbReference>
<dbReference type="InterPro" id="IPR041373">
    <property type="entry name" value="RT_RNaseH"/>
</dbReference>
<keyword evidence="2" id="KW-0808">Transferase</keyword>
<dbReference type="CDD" id="cd09274">
    <property type="entry name" value="RNase_HI_RT_Ty3"/>
    <property type="match status" value="1"/>
</dbReference>
<feature type="region of interest" description="Disordered" evidence="8">
    <location>
        <begin position="813"/>
        <end position="858"/>
    </location>
</feature>
<dbReference type="InterPro" id="IPR000477">
    <property type="entry name" value="RT_dom"/>
</dbReference>
<dbReference type="InterPro" id="IPR050951">
    <property type="entry name" value="Retrovirus_Pol_polyprotein"/>
</dbReference>
<evidence type="ECO:0000256" key="2">
    <source>
        <dbReference type="ARBA" id="ARBA00022679"/>
    </source>
</evidence>